<feature type="domain" description="UspA" evidence="2">
    <location>
        <begin position="2"/>
        <end position="125"/>
    </location>
</feature>
<proteinExistence type="inferred from homology"/>
<dbReference type="PANTHER" id="PTHR46268">
    <property type="entry name" value="STRESS RESPONSE PROTEIN NHAX"/>
    <property type="match status" value="1"/>
</dbReference>
<evidence type="ECO:0000256" key="1">
    <source>
        <dbReference type="ARBA" id="ARBA00008791"/>
    </source>
</evidence>
<name>A0A7Y9GMD2_9MICO</name>
<reference evidence="3 4" key="1">
    <citation type="submission" date="2020-07" db="EMBL/GenBank/DDBJ databases">
        <title>Sequencing the genomes of 1000 actinobacteria strains.</title>
        <authorList>
            <person name="Klenk H.-P."/>
        </authorList>
    </citation>
    <scope>NUCLEOTIDE SEQUENCE [LARGE SCALE GENOMIC DNA]</scope>
    <source>
        <strain evidence="3 4">DSM 24662</strain>
    </source>
</reference>
<dbReference type="InterPro" id="IPR014729">
    <property type="entry name" value="Rossmann-like_a/b/a_fold"/>
</dbReference>
<dbReference type="Proteomes" id="UP000576969">
    <property type="component" value="Unassembled WGS sequence"/>
</dbReference>
<accession>A0A7Y9GMD2</accession>
<comment type="similarity">
    <text evidence="1">Belongs to the universal stress protein A family.</text>
</comment>
<dbReference type="Gene3D" id="3.40.50.620">
    <property type="entry name" value="HUPs"/>
    <property type="match status" value="2"/>
</dbReference>
<dbReference type="PRINTS" id="PR01438">
    <property type="entry name" value="UNVRSLSTRESS"/>
</dbReference>
<feature type="domain" description="UspA" evidence="2">
    <location>
        <begin position="137"/>
        <end position="270"/>
    </location>
</feature>
<organism evidence="3 4">
    <name type="scientific">Microbacterium immunditiarum</name>
    <dbReference type="NCBI Taxonomy" id="337480"/>
    <lineage>
        <taxon>Bacteria</taxon>
        <taxon>Bacillati</taxon>
        <taxon>Actinomycetota</taxon>
        <taxon>Actinomycetes</taxon>
        <taxon>Micrococcales</taxon>
        <taxon>Microbacteriaceae</taxon>
        <taxon>Microbacterium</taxon>
    </lineage>
</organism>
<protein>
    <submittedName>
        <fullName evidence="3">Nucleotide-binding universal stress UspA family protein</fullName>
    </submittedName>
</protein>
<dbReference type="CDD" id="cd00293">
    <property type="entry name" value="USP-like"/>
    <property type="match status" value="1"/>
</dbReference>
<comment type="caution">
    <text evidence="3">The sequence shown here is derived from an EMBL/GenBank/DDBJ whole genome shotgun (WGS) entry which is preliminary data.</text>
</comment>
<dbReference type="RefSeq" id="WP_179488321.1">
    <property type="nucleotide sequence ID" value="NZ_JACCBV010000001.1"/>
</dbReference>
<keyword evidence="4" id="KW-1185">Reference proteome</keyword>
<dbReference type="InterPro" id="IPR006016">
    <property type="entry name" value="UspA"/>
</dbReference>
<dbReference type="SUPFAM" id="SSF52402">
    <property type="entry name" value="Adenine nucleotide alpha hydrolases-like"/>
    <property type="match status" value="2"/>
</dbReference>
<evidence type="ECO:0000313" key="4">
    <source>
        <dbReference type="Proteomes" id="UP000576969"/>
    </source>
</evidence>
<evidence type="ECO:0000313" key="3">
    <source>
        <dbReference type="EMBL" id="NYE19170.1"/>
    </source>
</evidence>
<evidence type="ECO:0000259" key="2">
    <source>
        <dbReference type="Pfam" id="PF00582"/>
    </source>
</evidence>
<dbReference type="EMBL" id="JACCBV010000001">
    <property type="protein sequence ID" value="NYE19170.1"/>
    <property type="molecule type" value="Genomic_DNA"/>
</dbReference>
<dbReference type="AlphaFoldDB" id="A0A7Y9GMD2"/>
<dbReference type="InterPro" id="IPR006015">
    <property type="entry name" value="Universal_stress_UspA"/>
</dbReference>
<dbReference type="PANTHER" id="PTHR46268:SF6">
    <property type="entry name" value="UNIVERSAL STRESS PROTEIN UP12"/>
    <property type="match status" value="1"/>
</dbReference>
<dbReference type="Pfam" id="PF00582">
    <property type="entry name" value="Usp"/>
    <property type="match status" value="2"/>
</dbReference>
<sequence>MERIVIGYDGSPASVTALSWVAARAAREDAAVDVVNVVSRSDKERAASLDVLGDAEVYLRERVSGIEVELHRLEGGIADELTEFADEADLLVVGVTPGRPIRAAVAGAVPLRLSTRARVPVALVPAGWVEGDEPATVGIADDDSSDAALAFATREARRTGMPLRLVHAWLMPTPAFYGSTALVETPETVMAAHRAVLDEALTWVLERSSTMSIQTELVRDSRSAALLRYSGRSSMLVIGTHHRGMVAGSLLGSVAQEILWHAECPVVVVPNEAGVERFEEFA</sequence>
<gene>
    <name evidence="3" type="ORF">BJ991_001198</name>
</gene>